<dbReference type="CDD" id="cd00082">
    <property type="entry name" value="HisKA"/>
    <property type="match status" value="1"/>
</dbReference>
<dbReference type="InterPro" id="IPR003661">
    <property type="entry name" value="HisK_dim/P_dom"/>
</dbReference>
<evidence type="ECO:0000256" key="9">
    <source>
        <dbReference type="SAM" id="Phobius"/>
    </source>
</evidence>
<evidence type="ECO:0000256" key="8">
    <source>
        <dbReference type="ARBA" id="ARBA00023012"/>
    </source>
</evidence>
<sequence length="583" mass="65692">MDAVKEILLQVMIASLPAFLFPLTCESPCNFWGRNCSSKRSDQSNLMVPKDSKTIYTIGFLLTCMFSILLCTLFSDVLWGVIPLNLGIIPLFSFLLYARFRDGVALALLQLMIYPLFVDNYTLSGWVLETGLLFYPFIFLVSRRFKISGLYRKIVIICLFCVAGEVFSTITPMLFRRFTLELDLTIILTSIANTMIVLLVSCLFIFIIEGTLEKEKLRDQVIQLSREYFSEAEKLQQMMDAAPLSIILLDGQRCIMAINDTFLQLYRNEHQWATRDELLKQKIDTALVGFETDVIIPQLEDALKGESKSSIVLHNGNKMYITSTSPIKKGYTNEVIGGVIILQDITEVETLRKELNHVERLGLVGQMAAGITHEIRNPMSVVRGFLQLMKEKSPPSLDHYYRIVMEELDRANSIINDFLALAQNRVVNMERCSLHDIIQELTPLLWADANLRGQSIIVSLDEMVPSLYLNTKEIKQLILNLARNGMEAMQEKGQLILETRHTGTGVELTVKDNGNGIPAVLKENLFEPFYTTKANGTGLGLALCLSIMERHGGSITVESEEGMGTEFIVFFPISEGYIVNANA</sequence>
<dbReference type="InterPro" id="IPR004358">
    <property type="entry name" value="Sig_transdc_His_kin-like_C"/>
</dbReference>
<evidence type="ECO:0000256" key="3">
    <source>
        <dbReference type="ARBA" id="ARBA00022553"/>
    </source>
</evidence>
<accession>A0ABQ1YTN1</accession>
<feature type="transmembrane region" description="Helical" evidence="9">
    <location>
        <begin position="7"/>
        <end position="24"/>
    </location>
</feature>
<feature type="domain" description="Histidine kinase" evidence="10">
    <location>
        <begin position="370"/>
        <end position="575"/>
    </location>
</feature>
<keyword evidence="3" id="KW-0597">Phosphoprotein</keyword>
<dbReference type="Proteomes" id="UP000659344">
    <property type="component" value="Unassembled WGS sequence"/>
</dbReference>
<dbReference type="Gene3D" id="1.10.287.130">
    <property type="match status" value="1"/>
</dbReference>
<feature type="transmembrane region" description="Helical" evidence="9">
    <location>
        <begin position="55"/>
        <end position="82"/>
    </location>
</feature>
<dbReference type="InterPro" id="IPR005467">
    <property type="entry name" value="His_kinase_dom"/>
</dbReference>
<dbReference type="EC" id="2.7.13.3" evidence="2"/>
<keyword evidence="4" id="KW-0808">Transferase</keyword>
<dbReference type="SMART" id="SM00388">
    <property type="entry name" value="HisKA"/>
    <property type="match status" value="1"/>
</dbReference>
<keyword evidence="6" id="KW-0418">Kinase</keyword>
<keyword evidence="7" id="KW-0067">ATP-binding</keyword>
<keyword evidence="5" id="KW-0547">Nucleotide-binding</keyword>
<dbReference type="InterPro" id="IPR036890">
    <property type="entry name" value="HATPase_C_sf"/>
</dbReference>
<dbReference type="PRINTS" id="PR00344">
    <property type="entry name" value="BCTRLSENSOR"/>
</dbReference>
<gene>
    <name evidence="11" type="ORF">GCM10008013_46320</name>
</gene>
<feature type="transmembrane region" description="Helical" evidence="9">
    <location>
        <begin position="154"/>
        <end position="175"/>
    </location>
</feature>
<dbReference type="SUPFAM" id="SSF47384">
    <property type="entry name" value="Homodimeric domain of signal transducing histidine kinase"/>
    <property type="match status" value="1"/>
</dbReference>
<evidence type="ECO:0000313" key="12">
    <source>
        <dbReference type="Proteomes" id="UP000659344"/>
    </source>
</evidence>
<evidence type="ECO:0000313" key="11">
    <source>
        <dbReference type="EMBL" id="GGH38334.1"/>
    </source>
</evidence>
<comment type="catalytic activity">
    <reaction evidence="1">
        <text>ATP + protein L-histidine = ADP + protein N-phospho-L-histidine.</text>
        <dbReference type="EC" id="2.7.13.3"/>
    </reaction>
</comment>
<dbReference type="Pfam" id="PF13426">
    <property type="entry name" value="PAS_9"/>
    <property type="match status" value="1"/>
</dbReference>
<dbReference type="Gene3D" id="3.30.450.20">
    <property type="entry name" value="PAS domain"/>
    <property type="match status" value="1"/>
</dbReference>
<dbReference type="SUPFAM" id="SSF55785">
    <property type="entry name" value="PYP-like sensor domain (PAS domain)"/>
    <property type="match status" value="1"/>
</dbReference>
<feature type="transmembrane region" description="Helical" evidence="9">
    <location>
        <begin position="123"/>
        <end position="142"/>
    </location>
</feature>
<dbReference type="InterPro" id="IPR000014">
    <property type="entry name" value="PAS"/>
</dbReference>
<organism evidence="11 12">
    <name type="scientific">Paenibacillus segetis</name>
    <dbReference type="NCBI Taxonomy" id="1325360"/>
    <lineage>
        <taxon>Bacteria</taxon>
        <taxon>Bacillati</taxon>
        <taxon>Bacillota</taxon>
        <taxon>Bacilli</taxon>
        <taxon>Bacillales</taxon>
        <taxon>Paenibacillaceae</taxon>
        <taxon>Paenibacillus</taxon>
    </lineage>
</organism>
<dbReference type="CDD" id="cd00075">
    <property type="entry name" value="HATPase"/>
    <property type="match status" value="1"/>
</dbReference>
<comment type="caution">
    <text evidence="11">The sequence shown here is derived from an EMBL/GenBank/DDBJ whole genome shotgun (WGS) entry which is preliminary data.</text>
</comment>
<keyword evidence="9" id="KW-0812">Transmembrane</keyword>
<name>A0ABQ1YTN1_9BACL</name>
<evidence type="ECO:0000256" key="5">
    <source>
        <dbReference type="ARBA" id="ARBA00022741"/>
    </source>
</evidence>
<dbReference type="InterPro" id="IPR003594">
    <property type="entry name" value="HATPase_dom"/>
</dbReference>
<evidence type="ECO:0000256" key="6">
    <source>
        <dbReference type="ARBA" id="ARBA00022777"/>
    </source>
</evidence>
<keyword evidence="9" id="KW-0472">Membrane</keyword>
<dbReference type="PANTHER" id="PTHR43065">
    <property type="entry name" value="SENSOR HISTIDINE KINASE"/>
    <property type="match status" value="1"/>
</dbReference>
<keyword evidence="9" id="KW-1133">Transmembrane helix</keyword>
<dbReference type="InterPro" id="IPR036097">
    <property type="entry name" value="HisK_dim/P_sf"/>
</dbReference>
<dbReference type="PROSITE" id="PS50109">
    <property type="entry name" value="HIS_KIN"/>
    <property type="match status" value="1"/>
</dbReference>
<dbReference type="Gene3D" id="3.30.565.10">
    <property type="entry name" value="Histidine kinase-like ATPase, C-terminal domain"/>
    <property type="match status" value="1"/>
</dbReference>
<keyword evidence="12" id="KW-1185">Reference proteome</keyword>
<dbReference type="SMART" id="SM00387">
    <property type="entry name" value="HATPase_c"/>
    <property type="match status" value="1"/>
</dbReference>
<proteinExistence type="predicted"/>
<evidence type="ECO:0000256" key="1">
    <source>
        <dbReference type="ARBA" id="ARBA00000085"/>
    </source>
</evidence>
<evidence type="ECO:0000256" key="7">
    <source>
        <dbReference type="ARBA" id="ARBA00022840"/>
    </source>
</evidence>
<dbReference type="PANTHER" id="PTHR43065:SF46">
    <property type="entry name" value="C4-DICARBOXYLATE TRANSPORT SENSOR PROTEIN DCTB"/>
    <property type="match status" value="1"/>
</dbReference>
<reference evidence="12" key="1">
    <citation type="journal article" date="2019" name="Int. J. Syst. Evol. Microbiol.">
        <title>The Global Catalogue of Microorganisms (GCM) 10K type strain sequencing project: providing services to taxonomists for standard genome sequencing and annotation.</title>
        <authorList>
            <consortium name="The Broad Institute Genomics Platform"/>
            <consortium name="The Broad Institute Genome Sequencing Center for Infectious Disease"/>
            <person name="Wu L."/>
            <person name="Ma J."/>
        </authorList>
    </citation>
    <scope>NUCLEOTIDE SEQUENCE [LARGE SCALE GENOMIC DNA]</scope>
    <source>
        <strain evidence="12">CGMCC 1.12769</strain>
    </source>
</reference>
<evidence type="ECO:0000256" key="2">
    <source>
        <dbReference type="ARBA" id="ARBA00012438"/>
    </source>
</evidence>
<feature type="transmembrane region" description="Helical" evidence="9">
    <location>
        <begin position="187"/>
        <end position="208"/>
    </location>
</feature>
<dbReference type="EMBL" id="BMFT01000005">
    <property type="protein sequence ID" value="GGH38334.1"/>
    <property type="molecule type" value="Genomic_DNA"/>
</dbReference>
<dbReference type="Pfam" id="PF02518">
    <property type="entry name" value="HATPase_c"/>
    <property type="match status" value="1"/>
</dbReference>
<keyword evidence="8" id="KW-0902">Two-component regulatory system</keyword>
<dbReference type="SUPFAM" id="SSF55874">
    <property type="entry name" value="ATPase domain of HSP90 chaperone/DNA topoisomerase II/histidine kinase"/>
    <property type="match status" value="1"/>
</dbReference>
<dbReference type="InterPro" id="IPR035965">
    <property type="entry name" value="PAS-like_dom_sf"/>
</dbReference>
<evidence type="ECO:0000256" key="4">
    <source>
        <dbReference type="ARBA" id="ARBA00022679"/>
    </source>
</evidence>
<dbReference type="Pfam" id="PF00512">
    <property type="entry name" value="HisKA"/>
    <property type="match status" value="1"/>
</dbReference>
<evidence type="ECO:0000259" key="10">
    <source>
        <dbReference type="PROSITE" id="PS50109"/>
    </source>
</evidence>
<protein>
    <recommendedName>
        <fullName evidence="2">histidine kinase</fullName>
        <ecNumber evidence="2">2.7.13.3</ecNumber>
    </recommendedName>
</protein>